<dbReference type="InterPro" id="IPR023214">
    <property type="entry name" value="HAD_sf"/>
</dbReference>
<dbReference type="EMBL" id="JADNRY010000004">
    <property type="protein sequence ID" value="KAF9077344.1"/>
    <property type="molecule type" value="Genomic_DNA"/>
</dbReference>
<dbReference type="PROSITE" id="PS00154">
    <property type="entry name" value="ATPASE_E1_E2"/>
    <property type="match status" value="1"/>
</dbReference>
<accession>A0A9P5UFJ3</accession>
<dbReference type="EC" id="7.1.2.1" evidence="10"/>
<keyword evidence="10" id="KW-0813">Transport</keyword>
<dbReference type="SFLD" id="SFLDG00002">
    <property type="entry name" value="C1.7:_P-type_atpase_like"/>
    <property type="match status" value="1"/>
</dbReference>
<dbReference type="GO" id="GO:0120029">
    <property type="term" value="P:proton export across plasma membrane"/>
    <property type="evidence" value="ECO:0007669"/>
    <property type="project" value="UniProtKB-UniRule"/>
</dbReference>
<dbReference type="FunFam" id="3.40.50.1000:FF:000268">
    <property type="entry name" value="ATPase 4 plasma membrane-type"/>
    <property type="match status" value="1"/>
</dbReference>
<keyword evidence="9 10" id="KW-0472">Membrane</keyword>
<comment type="subcellular location">
    <subcellularLocation>
        <location evidence="10">Cell membrane</location>
        <topology evidence="10">Multi-pass membrane protein</topology>
    </subcellularLocation>
    <subcellularLocation>
        <location evidence="2">Membrane</location>
        <topology evidence="2">Multi-pass membrane protein</topology>
    </subcellularLocation>
</comment>
<dbReference type="InterPro" id="IPR023299">
    <property type="entry name" value="ATPase_P-typ_cyto_dom_N"/>
</dbReference>
<dbReference type="SFLD" id="SFLDF00027">
    <property type="entry name" value="p-type_atpase"/>
    <property type="match status" value="1"/>
</dbReference>
<evidence type="ECO:0000256" key="11">
    <source>
        <dbReference type="SAM" id="MobiDB-lite"/>
    </source>
</evidence>
<dbReference type="Gene3D" id="3.40.50.1000">
    <property type="entry name" value="HAD superfamily/HAD-like"/>
    <property type="match status" value="1"/>
</dbReference>
<feature type="compositionally biased region" description="Basic and acidic residues" evidence="11">
    <location>
        <begin position="24"/>
        <end position="41"/>
    </location>
</feature>
<comment type="caution">
    <text evidence="10">Lacks conserved residue(s) required for the propagation of feature annotation.</text>
</comment>
<dbReference type="GO" id="GO:0008553">
    <property type="term" value="F:P-type proton-exporting transporter activity"/>
    <property type="evidence" value="ECO:0007669"/>
    <property type="project" value="UniProtKB-UniRule"/>
</dbReference>
<dbReference type="Gene3D" id="1.20.1110.10">
    <property type="entry name" value="Calcium-transporting ATPase, transmembrane domain"/>
    <property type="match status" value="1"/>
</dbReference>
<evidence type="ECO:0000256" key="6">
    <source>
        <dbReference type="ARBA" id="ARBA00022840"/>
    </source>
</evidence>
<keyword evidence="8 10" id="KW-1133">Transmembrane helix</keyword>
<evidence type="ECO:0000256" key="9">
    <source>
        <dbReference type="ARBA" id="ARBA00023136"/>
    </source>
</evidence>
<dbReference type="NCBIfam" id="TIGR01494">
    <property type="entry name" value="ATPase_P-type"/>
    <property type="match status" value="2"/>
</dbReference>
<dbReference type="Pfam" id="PF00122">
    <property type="entry name" value="E1-E2_ATPase"/>
    <property type="match status" value="1"/>
</dbReference>
<dbReference type="AlphaFoldDB" id="A0A9P5UFJ3"/>
<dbReference type="Pfam" id="PF00702">
    <property type="entry name" value="Hydrolase"/>
    <property type="match status" value="1"/>
</dbReference>
<comment type="catalytic activity">
    <reaction evidence="10">
        <text>ATP + H2O + H(+)(in) = ADP + phosphate + 2 H(+)(out)</text>
        <dbReference type="Rhea" id="RHEA:20852"/>
        <dbReference type="ChEBI" id="CHEBI:15377"/>
        <dbReference type="ChEBI" id="CHEBI:15378"/>
        <dbReference type="ChEBI" id="CHEBI:30616"/>
        <dbReference type="ChEBI" id="CHEBI:43474"/>
        <dbReference type="ChEBI" id="CHEBI:456216"/>
        <dbReference type="EC" id="7.1.2.1"/>
    </reaction>
</comment>
<dbReference type="GO" id="GO:0016887">
    <property type="term" value="F:ATP hydrolysis activity"/>
    <property type="evidence" value="ECO:0007669"/>
    <property type="project" value="InterPro"/>
</dbReference>
<dbReference type="Gene3D" id="2.70.150.10">
    <property type="entry name" value="Calcium-transporting ATPase, cytoplasmic transduction domain A"/>
    <property type="match status" value="1"/>
</dbReference>
<dbReference type="SUPFAM" id="SSF81653">
    <property type="entry name" value="Calcium ATPase, transduction domain A"/>
    <property type="match status" value="1"/>
</dbReference>
<evidence type="ECO:0000313" key="14">
    <source>
        <dbReference type="Proteomes" id="UP000772434"/>
    </source>
</evidence>
<dbReference type="Pfam" id="PF00690">
    <property type="entry name" value="Cation_ATPase_N"/>
    <property type="match status" value="1"/>
</dbReference>
<proteinExistence type="inferred from homology"/>
<keyword evidence="4 10" id="KW-0812">Transmembrane</keyword>
<dbReference type="FunFam" id="2.70.150.10:FF:000004">
    <property type="entry name" value="Plasma membrane ATPase"/>
    <property type="match status" value="1"/>
</dbReference>
<feature type="transmembrane region" description="Helical" evidence="10">
    <location>
        <begin position="846"/>
        <end position="867"/>
    </location>
</feature>
<feature type="transmembrane region" description="Helical" evidence="10">
    <location>
        <begin position="768"/>
        <end position="793"/>
    </location>
</feature>
<feature type="transmembrane region" description="Helical" evidence="10">
    <location>
        <begin position="700"/>
        <end position="722"/>
    </location>
</feature>
<evidence type="ECO:0000256" key="1">
    <source>
        <dbReference type="ARBA" id="ARBA00003417"/>
    </source>
</evidence>
<dbReference type="InterPro" id="IPR004014">
    <property type="entry name" value="ATPase_P-typ_cation-transptr_N"/>
</dbReference>
<dbReference type="InterPro" id="IPR044492">
    <property type="entry name" value="P_typ_ATPase_HD_dom"/>
</dbReference>
<keyword evidence="10" id="KW-0375">Hydrogen ion transport</keyword>
<dbReference type="InterPro" id="IPR008250">
    <property type="entry name" value="ATPase_P-typ_transduc_dom_A_sf"/>
</dbReference>
<keyword evidence="10" id="KW-0406">Ion transport</keyword>
<dbReference type="GO" id="GO:0005886">
    <property type="term" value="C:plasma membrane"/>
    <property type="evidence" value="ECO:0007669"/>
    <property type="project" value="UniProtKB-SubCell"/>
</dbReference>
<dbReference type="PRINTS" id="PR00119">
    <property type="entry name" value="CATATPASE"/>
</dbReference>
<dbReference type="NCBIfam" id="TIGR01647">
    <property type="entry name" value="ATPase-IIIA_H"/>
    <property type="match status" value="1"/>
</dbReference>
<evidence type="ECO:0000256" key="8">
    <source>
        <dbReference type="ARBA" id="ARBA00022989"/>
    </source>
</evidence>
<feature type="transmembrane region" description="Helical" evidence="10">
    <location>
        <begin position="331"/>
        <end position="353"/>
    </location>
</feature>
<evidence type="ECO:0000256" key="5">
    <source>
        <dbReference type="ARBA" id="ARBA00022741"/>
    </source>
</evidence>
<feature type="transmembrane region" description="Helical" evidence="10">
    <location>
        <begin position="879"/>
        <end position="899"/>
    </location>
</feature>
<dbReference type="InterPro" id="IPR018303">
    <property type="entry name" value="ATPase_P-typ_P_site"/>
</dbReference>
<dbReference type="PANTHER" id="PTHR42861">
    <property type="entry name" value="CALCIUM-TRANSPORTING ATPASE"/>
    <property type="match status" value="1"/>
</dbReference>
<feature type="domain" description="Cation-transporting P-type ATPase N-terminal" evidence="12">
    <location>
        <begin position="66"/>
        <end position="138"/>
    </location>
</feature>
<dbReference type="InterPro" id="IPR023298">
    <property type="entry name" value="ATPase_P-typ_TM_dom_sf"/>
</dbReference>
<evidence type="ECO:0000256" key="2">
    <source>
        <dbReference type="ARBA" id="ARBA00004141"/>
    </source>
</evidence>
<dbReference type="Gene3D" id="3.40.1110.10">
    <property type="entry name" value="Calcium-transporting ATPase, cytoplasmic domain N"/>
    <property type="match status" value="1"/>
</dbReference>
<protein>
    <recommendedName>
        <fullName evidence="10">Plasma membrane ATPase</fullName>
        <ecNumber evidence="10">7.1.2.1</ecNumber>
    </recommendedName>
</protein>
<evidence type="ECO:0000256" key="7">
    <source>
        <dbReference type="ARBA" id="ARBA00022967"/>
    </source>
</evidence>
<keyword evidence="7 10" id="KW-1278">Translocase</keyword>
<feature type="region of interest" description="Disordered" evidence="11">
    <location>
        <begin position="980"/>
        <end position="1001"/>
    </location>
</feature>
<dbReference type="CDD" id="cd02076">
    <property type="entry name" value="P-type_ATPase_H"/>
    <property type="match status" value="1"/>
</dbReference>
<feature type="compositionally biased region" description="Basic and acidic residues" evidence="11">
    <location>
        <begin position="1"/>
        <end position="10"/>
    </location>
</feature>
<dbReference type="InterPro" id="IPR036412">
    <property type="entry name" value="HAD-like_sf"/>
</dbReference>
<evidence type="ECO:0000256" key="3">
    <source>
        <dbReference type="ARBA" id="ARBA00008804"/>
    </source>
</evidence>
<dbReference type="PRINTS" id="PR00120">
    <property type="entry name" value="HATPASE"/>
</dbReference>
<sequence>MASNVEKEPGPQEPSVTSPNTPEEPEKKKREYKDFGHEQEGPTHANVDMSTIQLRAEDLYDREKVDLETIVLDDAFKLLQCDENGLTTEEATRRLEIFGPNKLENEEQNAFLQFLSFMWNPLSWVMEGAALVAIALSNGEGQPPDWEDFVGIVLLLFINSSIGFYEERNAGNAVKALMESLAPKAKVKRDGTWAEIESSGLVPGDMVSFKIGDIVPADCRLTEAINVSIDQAALTGESLPQSKKVGDQCFSGSTCKQGEAEGVVISTGANTFFGRAASLVGQDDDTTGHLQKILAQIGSFCLVSIGIFVILEILVLYPRFHYGYRRGLNNILVLLIGGIPIAMPTVLSVTLAVGAQQLAKHKAIVTRITAIEELAGVTILCSDKTGTLTTNKLTIDRNTIKTYGPFSADEVILFAAYASRTENQDAIDASVVAALGDTAKARAGIKLLDFKPFNPVDKRTEITFREESTGKLKRVTKGMTGIIIELCTRNKDEELENRLEADVEEYATRGLRALAVAYEELDSDDHEAEGNGFELIGLLAIFDPPREDTKQTIDDALALGVKVKMVTGDQLAIAKETGRRLGLGDHMYPAKVLKDGPAPGSKHATLDEMIMDADGFAGVFPEHKYEIVKRLQGLGHLCAMTGDGANDAPALSRANVGIAVEGATDAARGAADIVLTEPGLSTIVHAIRGSRIIFQRMRNYAIYACAVTIRIVVCFAILAWVYQFDFPPFMVLIIALLNDGTIMTLSVDRVLPSNTPDSWDLTEIFAYAVAYGLYLTLSTVVLVVIILQTTFFQDKFGVDFSASPGAIPDANDFQLHAIVYLQVAIISQALIFVTRSHGFFFMERPSYALMGAFCVAQLISSIIAAFGDWGFTDLKGISGGWIGIVWVWNIIWFVPLDWIKFAMKYTVIKSLRKRHEAAAAAATRASSEGSGVPITRTTSRAASIHESLYSNRVSFIRRAARKVGFGGRVSIKPEELQRFSSHQVHTSGQVLARNPSRTAAA</sequence>
<dbReference type="Proteomes" id="UP000772434">
    <property type="component" value="Unassembled WGS sequence"/>
</dbReference>
<name>A0A9P5UFJ3_9AGAR</name>
<dbReference type="SUPFAM" id="SSF56784">
    <property type="entry name" value="HAD-like"/>
    <property type="match status" value="1"/>
</dbReference>
<evidence type="ECO:0000256" key="4">
    <source>
        <dbReference type="ARBA" id="ARBA00022692"/>
    </source>
</evidence>
<keyword evidence="10" id="KW-0460">Magnesium</keyword>
<keyword evidence="5 10" id="KW-0547">Nucleotide-binding</keyword>
<dbReference type="OrthoDB" id="116380at2759"/>
<evidence type="ECO:0000313" key="13">
    <source>
        <dbReference type="EMBL" id="KAF9077344.1"/>
    </source>
</evidence>
<dbReference type="FunFam" id="3.40.1110.10:FF:000005">
    <property type="entry name" value="Plasma membrane ATPase"/>
    <property type="match status" value="1"/>
</dbReference>
<comment type="similarity">
    <text evidence="3 10">Belongs to the cation transport ATPase (P-type) (TC 3.A.3) family. Type IIIA subfamily.</text>
</comment>
<dbReference type="InterPro" id="IPR001757">
    <property type="entry name" value="P_typ_ATPase"/>
</dbReference>
<reference evidence="13" key="1">
    <citation type="submission" date="2020-11" db="EMBL/GenBank/DDBJ databases">
        <authorList>
            <consortium name="DOE Joint Genome Institute"/>
            <person name="Ahrendt S."/>
            <person name="Riley R."/>
            <person name="Andreopoulos W."/>
            <person name="Labutti K."/>
            <person name="Pangilinan J."/>
            <person name="Ruiz-Duenas F.J."/>
            <person name="Barrasa J.M."/>
            <person name="Sanchez-Garcia M."/>
            <person name="Camarero S."/>
            <person name="Miyauchi S."/>
            <person name="Serrano A."/>
            <person name="Linde D."/>
            <person name="Babiker R."/>
            <person name="Drula E."/>
            <person name="Ayuso-Fernandez I."/>
            <person name="Pacheco R."/>
            <person name="Padilla G."/>
            <person name="Ferreira P."/>
            <person name="Barriuso J."/>
            <person name="Kellner H."/>
            <person name="Castanera R."/>
            <person name="Alfaro M."/>
            <person name="Ramirez L."/>
            <person name="Pisabarro A.G."/>
            <person name="Kuo A."/>
            <person name="Tritt A."/>
            <person name="Lipzen A."/>
            <person name="He G."/>
            <person name="Yan M."/>
            <person name="Ng V."/>
            <person name="Cullen D."/>
            <person name="Martin F."/>
            <person name="Rosso M.-N."/>
            <person name="Henrissat B."/>
            <person name="Hibbett D."/>
            <person name="Martinez A.T."/>
            <person name="Grigoriev I.V."/>
        </authorList>
    </citation>
    <scope>NUCLEOTIDE SEQUENCE</scope>
    <source>
        <strain evidence="13">AH 40177</strain>
    </source>
</reference>
<gene>
    <name evidence="13" type="ORF">BDP27DRAFT_1209071</name>
</gene>
<dbReference type="SFLD" id="SFLDS00003">
    <property type="entry name" value="Haloacid_Dehalogenase"/>
    <property type="match status" value="1"/>
</dbReference>
<dbReference type="GO" id="GO:0005524">
    <property type="term" value="F:ATP binding"/>
    <property type="evidence" value="ECO:0007669"/>
    <property type="project" value="UniProtKB-UniRule"/>
</dbReference>
<evidence type="ECO:0000256" key="10">
    <source>
        <dbReference type="RuleBase" id="RU362083"/>
    </source>
</evidence>
<feature type="transmembrane region" description="Helical" evidence="10">
    <location>
        <begin position="297"/>
        <end position="319"/>
    </location>
</feature>
<dbReference type="SUPFAM" id="SSF81665">
    <property type="entry name" value="Calcium ATPase, transmembrane domain M"/>
    <property type="match status" value="1"/>
</dbReference>
<feature type="compositionally biased region" description="Polar residues" evidence="11">
    <location>
        <begin position="980"/>
        <end position="989"/>
    </location>
</feature>
<comment type="function">
    <text evidence="1">The plasma membrane ATPase of plants and fungi is a hydrogen ion pump. The proton gradient it generates drives the active transport of nutrients by H(+)-symport. The resulting external acidification and/or internal alkinization may mediate growth responses.</text>
</comment>
<comment type="caution">
    <text evidence="13">The sequence shown here is derived from an EMBL/GenBank/DDBJ whole genome shotgun (WGS) entry which is preliminary data.</text>
</comment>
<evidence type="ECO:0000259" key="12">
    <source>
        <dbReference type="SMART" id="SM00831"/>
    </source>
</evidence>
<organism evidence="13 14">
    <name type="scientific">Rhodocollybia butyracea</name>
    <dbReference type="NCBI Taxonomy" id="206335"/>
    <lineage>
        <taxon>Eukaryota</taxon>
        <taxon>Fungi</taxon>
        <taxon>Dikarya</taxon>
        <taxon>Basidiomycota</taxon>
        <taxon>Agaricomycotina</taxon>
        <taxon>Agaricomycetes</taxon>
        <taxon>Agaricomycetidae</taxon>
        <taxon>Agaricales</taxon>
        <taxon>Marasmiineae</taxon>
        <taxon>Omphalotaceae</taxon>
        <taxon>Rhodocollybia</taxon>
    </lineage>
</organism>
<dbReference type="InterPro" id="IPR059000">
    <property type="entry name" value="ATPase_P-type_domA"/>
</dbReference>
<dbReference type="InterPro" id="IPR006534">
    <property type="entry name" value="P-type_ATPase_IIIA"/>
</dbReference>
<keyword evidence="14" id="KW-1185">Reference proteome</keyword>
<dbReference type="SMART" id="SM00831">
    <property type="entry name" value="Cation_ATPase_N"/>
    <property type="match status" value="1"/>
</dbReference>
<feature type="region of interest" description="Disordered" evidence="11">
    <location>
        <begin position="1"/>
        <end position="47"/>
    </location>
</feature>
<keyword evidence="6 10" id="KW-0067">ATP-binding</keyword>